<evidence type="ECO:0000313" key="2">
    <source>
        <dbReference type="Proteomes" id="UP000235584"/>
    </source>
</evidence>
<gene>
    <name evidence="1" type="ORF">C0V70_17820</name>
</gene>
<dbReference type="KEGG" id="bsto:C0V70_17820"/>
<evidence type="ECO:0000313" key="1">
    <source>
        <dbReference type="EMBL" id="AUN99929.1"/>
    </source>
</evidence>
<dbReference type="Proteomes" id="UP000235584">
    <property type="component" value="Chromosome"/>
</dbReference>
<organism evidence="1 2">
    <name type="scientific">Bacteriovorax stolpii</name>
    <name type="common">Bdellovibrio stolpii</name>
    <dbReference type="NCBI Taxonomy" id="960"/>
    <lineage>
        <taxon>Bacteria</taxon>
        <taxon>Pseudomonadati</taxon>
        <taxon>Bdellovibrionota</taxon>
        <taxon>Bacteriovoracia</taxon>
        <taxon>Bacteriovoracales</taxon>
        <taxon>Bacteriovoracaceae</taxon>
        <taxon>Bacteriovorax</taxon>
    </lineage>
</organism>
<reference evidence="1 2" key="1">
    <citation type="submission" date="2018-01" db="EMBL/GenBank/DDBJ databases">
        <title>Complete genome sequence of Bacteriovorax stolpii DSM12778.</title>
        <authorList>
            <person name="Tang B."/>
            <person name="Chang J."/>
        </authorList>
    </citation>
    <scope>NUCLEOTIDE SEQUENCE [LARGE SCALE GENOMIC DNA]</scope>
    <source>
        <strain evidence="1 2">DSM 12778</strain>
    </source>
</reference>
<sequence>MLKQDLFQTEQSQKRAFYCLWGFVIFVYLFFNIKIHMHESYVYSGAMEGFFDVTHGHYGVSPWLVNYNAFGNYHPDHPLLHLLGKLLKDFLALFSIQLPGIKAVSSINTITGLMGGFFFYKIMKRFTKDQIFATLMTVVLMFTDIFWFGAKSGEGYTSGQCFNLLSMYLIFKYIEERKTSYIVYQAISLGVAMAFHSLFVFMLIPQFLIFWRADRKNILKVGSIIFAIIFAFGMAFYILPLYFYIGAKSLGEMIKVFLFYSDEMGVWTKSAYSLFSIVWGLILYPFVTGVYHLIYTVLEGYHAVWLFFRLVLIVIGYKALKMALRDKAHETRFMLCWFAIYFIFTSYILFLPYDITYWLFLMPAFIFILSFYFKKLKYRNAWALGLATLLFTGNFINDIYPKMIVNEDKYFFVDKISEEMKDESQMAIIIFDSFAETSYLNYFGIVWAIKHHPSFADKHIEIIVDNVELDRKLQELTKDGKKLFVLRNSPGEAEKVEPMNKAIADIGYKLVKKTELRHHFNEKLDKTSEFQHVEAWYDLGPVGQSWLMHLALYEKN</sequence>
<dbReference type="AlphaFoldDB" id="A0A2K9NWN1"/>
<keyword evidence="2" id="KW-1185">Reference proteome</keyword>
<accession>A0A2K9NWN1</accession>
<protein>
    <submittedName>
        <fullName evidence="1">Uncharacterized protein</fullName>
    </submittedName>
</protein>
<name>A0A2K9NWN1_BACTC</name>
<dbReference type="EMBL" id="CP025704">
    <property type="protein sequence ID" value="AUN99929.1"/>
    <property type="molecule type" value="Genomic_DNA"/>
</dbReference>
<proteinExistence type="predicted"/>